<reference evidence="1" key="1">
    <citation type="submission" date="2021-07" db="EMBL/GenBank/DDBJ databases">
        <authorList>
            <person name="Durling M."/>
        </authorList>
    </citation>
    <scope>NUCLEOTIDE SEQUENCE</scope>
</reference>
<accession>A0A9N9L697</accession>
<evidence type="ECO:0000313" key="1">
    <source>
        <dbReference type="EMBL" id="CAG8959889.1"/>
    </source>
</evidence>
<keyword evidence="2" id="KW-1185">Reference proteome</keyword>
<name>A0A9N9L697_9HELO</name>
<gene>
    <name evidence="1" type="ORF">HYFRA_00013161</name>
</gene>
<proteinExistence type="predicted"/>
<dbReference type="EMBL" id="CAJVRL010000093">
    <property type="protein sequence ID" value="CAG8959889.1"/>
    <property type="molecule type" value="Genomic_DNA"/>
</dbReference>
<protein>
    <submittedName>
        <fullName evidence="1">Uncharacterized protein</fullName>
    </submittedName>
</protein>
<evidence type="ECO:0000313" key="2">
    <source>
        <dbReference type="Proteomes" id="UP000696280"/>
    </source>
</evidence>
<organism evidence="1 2">
    <name type="scientific">Hymenoscyphus fraxineus</name>
    <dbReference type="NCBI Taxonomy" id="746836"/>
    <lineage>
        <taxon>Eukaryota</taxon>
        <taxon>Fungi</taxon>
        <taxon>Dikarya</taxon>
        <taxon>Ascomycota</taxon>
        <taxon>Pezizomycotina</taxon>
        <taxon>Leotiomycetes</taxon>
        <taxon>Helotiales</taxon>
        <taxon>Helotiaceae</taxon>
        <taxon>Hymenoscyphus</taxon>
    </lineage>
</organism>
<dbReference type="AlphaFoldDB" id="A0A9N9L697"/>
<comment type="caution">
    <text evidence="1">The sequence shown here is derived from an EMBL/GenBank/DDBJ whole genome shotgun (WGS) entry which is preliminary data.</text>
</comment>
<sequence length="203" mass="23952">MTGRNPSDILVLNSPKWNGFLDCKSEVEYSGNTRQSTSEANSDEGDEYQESYEERLERWKAFFKQQPLGRCLDAGGEDDALMGELLYERLLEEVRDLYQVGTDVSNVKVLGDRTELSTRAFWTRIRNELWIDDDEIYHEWADAEEVYHYWPWVDRDDESIVGLHNLQLGRHINRWWKPENPPKVKKPKGPKRLRKHTILRIGI</sequence>
<dbReference type="Proteomes" id="UP000696280">
    <property type="component" value="Unassembled WGS sequence"/>
</dbReference>
<dbReference type="OrthoDB" id="3565027at2759"/>